<reference evidence="5" key="1">
    <citation type="submission" date="2015-04" db="UniProtKB">
        <authorList>
            <consortium name="EnsemblPlants"/>
        </authorList>
    </citation>
    <scope>IDENTIFICATION</scope>
</reference>
<evidence type="ECO:0000256" key="1">
    <source>
        <dbReference type="PROSITE-ProRule" id="PRU00221"/>
    </source>
</evidence>
<feature type="repeat" description="WD" evidence="1">
    <location>
        <begin position="388"/>
        <end position="423"/>
    </location>
</feature>
<dbReference type="eggNOG" id="ENOG502QPI7">
    <property type="taxonomic scope" value="Eukaryota"/>
</dbReference>
<dbReference type="PROSITE" id="PS50294">
    <property type="entry name" value="WD_REPEATS_REGION"/>
    <property type="match status" value="1"/>
</dbReference>
<dbReference type="OMA" id="NIPNACA"/>
<dbReference type="InterPro" id="IPR011047">
    <property type="entry name" value="Quinoprotein_ADH-like_sf"/>
</dbReference>
<feature type="region of interest" description="Disordered" evidence="2">
    <location>
        <begin position="154"/>
        <end position="203"/>
    </location>
</feature>
<protein>
    <recommendedName>
        <fullName evidence="4">GPI-anchored protein LLG1-like domain-containing protein</fullName>
    </recommendedName>
</protein>
<dbReference type="Proteomes" id="UP000026962">
    <property type="component" value="Chromosome 2"/>
</dbReference>
<evidence type="ECO:0000256" key="2">
    <source>
        <dbReference type="SAM" id="MobiDB-lite"/>
    </source>
</evidence>
<dbReference type="STRING" id="4537.A0A0E0K4K6"/>
<proteinExistence type="predicted"/>
<keyword evidence="3" id="KW-0732">Signal</keyword>
<sequence>MAVDRGLLLVVSAAVLVGLASASPFISDSVFQGSVGSTGRSLLQAKKSCPVNFEFQNYTIITSKCKGPRFPAKQCCDAFKEFACPFNDYINDESNDCASTMFSYINLYGKYPPGLFANECREGKLGLSCAGGTLILTRGSMSNYHEDHIEEMEDDYDMDDTADDMGEEHYERGMRDSDSEDEEHGQSNDKIPDTSSADARKGKDIQGIPWEKLAITRDKYRQTRLDQYKNYENMPNSGEAAAKECKPTEKGGMYYEFRQNTRSVKSTILHFQLRNLVWATSKHDVYLMSHFSVLHWSALSGLDTELMNVQGHVAPREKHPGSLLEGFSGTQVSTLSVKDNLLVAGGFQGELICKHTALSPDRKLAVIVGDDPNGLLIDANSGKTLHSLKGHFDYSFASAWSPDGRTFATGNQDKTCRIWDARNLSKSLHVLRGNLGAIRSIRFTSDGQFMSMAEPADFVHVFDVGSDYTRRQELDFFGEISGMSFSPDTDMLFVGVWDRTYGSLLQFGRLYNHSYLDSLC</sequence>
<dbReference type="PROSITE" id="PS50082">
    <property type="entry name" value="WD_REPEATS_2"/>
    <property type="match status" value="1"/>
</dbReference>
<feature type="chain" id="PRO_5002364834" description="GPI-anchored protein LLG1-like domain-containing protein" evidence="3">
    <location>
        <begin position="23"/>
        <end position="520"/>
    </location>
</feature>
<feature type="compositionally biased region" description="Acidic residues" evidence="2">
    <location>
        <begin position="154"/>
        <end position="166"/>
    </location>
</feature>
<evidence type="ECO:0000259" key="4">
    <source>
        <dbReference type="Pfam" id="PF26578"/>
    </source>
</evidence>
<accession>A0A0E0K4K6</accession>
<dbReference type="InterPro" id="IPR001680">
    <property type="entry name" value="WD40_rpt"/>
</dbReference>
<dbReference type="PANTHER" id="PTHR43991:SF38">
    <property type="entry name" value="OS02G0721600 PROTEIN"/>
    <property type="match status" value="1"/>
</dbReference>
<dbReference type="Pfam" id="PF26578">
    <property type="entry name" value="LLG1"/>
    <property type="match status" value="1"/>
</dbReference>
<name>A0A0E0K4K6_ORYPU</name>
<feature type="domain" description="GPI-anchored protein LLG1-like" evidence="4">
    <location>
        <begin position="51"/>
        <end position="127"/>
    </location>
</feature>
<evidence type="ECO:0000313" key="5">
    <source>
        <dbReference type="EnsemblPlants" id="OPUNC02G28190.1"/>
    </source>
</evidence>
<keyword evidence="6" id="KW-1185">Reference proteome</keyword>
<dbReference type="HOGENOM" id="CLU_524188_0_0_1"/>
<keyword evidence="1" id="KW-0853">WD repeat</keyword>
<evidence type="ECO:0000256" key="3">
    <source>
        <dbReference type="SAM" id="SignalP"/>
    </source>
</evidence>
<dbReference type="Gene3D" id="2.130.10.10">
    <property type="entry name" value="YVTN repeat-like/Quinoprotein amine dehydrogenase"/>
    <property type="match status" value="1"/>
</dbReference>
<dbReference type="AlphaFoldDB" id="A0A0E0K4K6"/>
<dbReference type="InterPro" id="IPR058888">
    <property type="entry name" value="LLG1-like"/>
</dbReference>
<dbReference type="SMART" id="SM00320">
    <property type="entry name" value="WD40"/>
    <property type="match status" value="3"/>
</dbReference>
<evidence type="ECO:0000313" key="6">
    <source>
        <dbReference type="Proteomes" id="UP000026962"/>
    </source>
</evidence>
<dbReference type="EnsemblPlants" id="OPUNC02G28190.1">
    <property type="protein sequence ID" value="OPUNC02G28190.1"/>
    <property type="gene ID" value="OPUNC02G28190"/>
</dbReference>
<dbReference type="SUPFAM" id="SSF50998">
    <property type="entry name" value="Quinoprotein alcohol dehydrogenase-like"/>
    <property type="match status" value="1"/>
</dbReference>
<feature type="signal peptide" evidence="3">
    <location>
        <begin position="1"/>
        <end position="22"/>
    </location>
</feature>
<feature type="compositionally biased region" description="Basic and acidic residues" evidence="2">
    <location>
        <begin position="184"/>
        <end position="203"/>
    </location>
</feature>
<dbReference type="InterPro" id="IPR015943">
    <property type="entry name" value="WD40/YVTN_repeat-like_dom_sf"/>
</dbReference>
<dbReference type="PANTHER" id="PTHR43991">
    <property type="entry name" value="WD REPEAT PROTEIN (AFU_ORTHOLOGUE AFUA_8G05640)-RELATED"/>
    <property type="match status" value="1"/>
</dbReference>
<dbReference type="Pfam" id="PF00400">
    <property type="entry name" value="WD40"/>
    <property type="match status" value="1"/>
</dbReference>
<dbReference type="Gramene" id="OPUNC02G28190.1">
    <property type="protein sequence ID" value="OPUNC02G28190.1"/>
    <property type="gene ID" value="OPUNC02G28190"/>
</dbReference>
<feature type="compositionally biased region" description="Basic and acidic residues" evidence="2">
    <location>
        <begin position="167"/>
        <end position="177"/>
    </location>
</feature>
<organism evidence="5">
    <name type="scientific">Oryza punctata</name>
    <name type="common">Red rice</name>
    <dbReference type="NCBI Taxonomy" id="4537"/>
    <lineage>
        <taxon>Eukaryota</taxon>
        <taxon>Viridiplantae</taxon>
        <taxon>Streptophyta</taxon>
        <taxon>Embryophyta</taxon>
        <taxon>Tracheophyta</taxon>
        <taxon>Spermatophyta</taxon>
        <taxon>Magnoliopsida</taxon>
        <taxon>Liliopsida</taxon>
        <taxon>Poales</taxon>
        <taxon>Poaceae</taxon>
        <taxon>BOP clade</taxon>
        <taxon>Oryzoideae</taxon>
        <taxon>Oryzeae</taxon>
        <taxon>Oryzinae</taxon>
        <taxon>Oryza</taxon>
    </lineage>
</organism>
<reference evidence="5" key="2">
    <citation type="submission" date="2018-05" db="EMBL/GenBank/DDBJ databases">
        <title>OpunRS2 (Oryza punctata Reference Sequence Version 2).</title>
        <authorList>
            <person name="Zhang J."/>
            <person name="Kudrna D."/>
            <person name="Lee S."/>
            <person name="Talag J."/>
            <person name="Welchert J."/>
            <person name="Wing R.A."/>
        </authorList>
    </citation>
    <scope>NUCLEOTIDE SEQUENCE [LARGE SCALE GENOMIC DNA]</scope>
</reference>